<dbReference type="SUPFAM" id="SSF52172">
    <property type="entry name" value="CheY-like"/>
    <property type="match status" value="1"/>
</dbReference>
<feature type="DNA-binding region" description="OmpR/PhoB-type" evidence="7">
    <location>
        <begin position="139"/>
        <end position="239"/>
    </location>
</feature>
<accession>A0A4P8YKG5</accession>
<feature type="modified residue" description="4-aspartylphosphate" evidence="6">
    <location>
        <position position="51"/>
    </location>
</feature>
<dbReference type="PROSITE" id="PS50110">
    <property type="entry name" value="RESPONSE_REGULATORY"/>
    <property type="match status" value="1"/>
</dbReference>
<dbReference type="OrthoDB" id="9802426at2"/>
<evidence type="ECO:0000259" key="8">
    <source>
        <dbReference type="PROSITE" id="PS50110"/>
    </source>
</evidence>
<dbReference type="Gene3D" id="1.10.10.10">
    <property type="entry name" value="Winged helix-like DNA-binding domain superfamily/Winged helix DNA-binding domain"/>
    <property type="match status" value="1"/>
</dbReference>
<keyword evidence="2" id="KW-0902">Two-component regulatory system</keyword>
<evidence type="ECO:0000256" key="7">
    <source>
        <dbReference type="PROSITE-ProRule" id="PRU01091"/>
    </source>
</evidence>
<keyword evidence="11" id="KW-1185">Reference proteome</keyword>
<evidence type="ECO:0000256" key="3">
    <source>
        <dbReference type="ARBA" id="ARBA00023015"/>
    </source>
</evidence>
<evidence type="ECO:0000256" key="4">
    <source>
        <dbReference type="ARBA" id="ARBA00023125"/>
    </source>
</evidence>
<feature type="domain" description="Response regulatory" evidence="8">
    <location>
        <begin position="2"/>
        <end position="119"/>
    </location>
</feature>
<sequence>MIVLMIDDDVDLGETMKPVLQMYAIDLDVVHSPEEGLERLQSKTYDLVLLDVMLPRINGLELCRTIRSQGAPLCDIPVIMLSARTELVDMVVGLETGADDYVGKPFEPRELIARINAVRRRFNDIKIEPPTVTEKIRNEIFFRINNDTLRIDVPRARAFVNDRLLDVTSMEFEILLALGKNPSQVLSREELLLRCNGSNVIYSRGIVALVYRLRNKIRAAGAQVDFIRTVRSRGYAVVGYVNSP</sequence>
<dbReference type="PROSITE" id="PS51755">
    <property type="entry name" value="OMPR_PHOB"/>
    <property type="match status" value="1"/>
</dbReference>
<keyword evidence="4 7" id="KW-0238">DNA-binding</keyword>
<evidence type="ECO:0000256" key="1">
    <source>
        <dbReference type="ARBA" id="ARBA00022553"/>
    </source>
</evidence>
<proteinExistence type="predicted"/>
<dbReference type="SMART" id="SM00448">
    <property type="entry name" value="REC"/>
    <property type="match status" value="1"/>
</dbReference>
<dbReference type="KEGG" id="izh:FEM41_11835"/>
<gene>
    <name evidence="10" type="ORF">FEM41_11835</name>
</gene>
<keyword evidence="5" id="KW-0804">Transcription</keyword>
<organism evidence="10 11">
    <name type="scientific">Jejubacter calystegiae</name>
    <dbReference type="NCBI Taxonomy" id="2579935"/>
    <lineage>
        <taxon>Bacteria</taxon>
        <taxon>Pseudomonadati</taxon>
        <taxon>Pseudomonadota</taxon>
        <taxon>Gammaproteobacteria</taxon>
        <taxon>Enterobacterales</taxon>
        <taxon>Enterobacteriaceae</taxon>
        <taxon>Jejubacter</taxon>
    </lineage>
</organism>
<feature type="domain" description="OmpR/PhoB-type" evidence="9">
    <location>
        <begin position="139"/>
        <end position="239"/>
    </location>
</feature>
<dbReference type="CDD" id="cd00383">
    <property type="entry name" value="trans_reg_C"/>
    <property type="match status" value="1"/>
</dbReference>
<keyword evidence="3" id="KW-0805">Transcription regulation</keyword>
<dbReference type="Proteomes" id="UP000302163">
    <property type="component" value="Chromosome"/>
</dbReference>
<dbReference type="Pfam" id="PF00072">
    <property type="entry name" value="Response_reg"/>
    <property type="match status" value="1"/>
</dbReference>
<keyword evidence="1 6" id="KW-0597">Phosphoprotein</keyword>
<evidence type="ECO:0000256" key="6">
    <source>
        <dbReference type="PROSITE-ProRule" id="PRU00169"/>
    </source>
</evidence>
<evidence type="ECO:0000256" key="5">
    <source>
        <dbReference type="ARBA" id="ARBA00023163"/>
    </source>
</evidence>
<dbReference type="Gene3D" id="3.40.50.2300">
    <property type="match status" value="1"/>
</dbReference>
<evidence type="ECO:0000259" key="9">
    <source>
        <dbReference type="PROSITE" id="PS51755"/>
    </source>
</evidence>
<dbReference type="PANTHER" id="PTHR48111">
    <property type="entry name" value="REGULATOR OF RPOS"/>
    <property type="match status" value="1"/>
</dbReference>
<evidence type="ECO:0000313" key="10">
    <source>
        <dbReference type="EMBL" id="QCT20288.1"/>
    </source>
</evidence>
<dbReference type="InterPro" id="IPR011006">
    <property type="entry name" value="CheY-like_superfamily"/>
</dbReference>
<dbReference type="GO" id="GO:0000156">
    <property type="term" value="F:phosphorelay response regulator activity"/>
    <property type="evidence" value="ECO:0007669"/>
    <property type="project" value="TreeGrafter"/>
</dbReference>
<dbReference type="InterPro" id="IPR016032">
    <property type="entry name" value="Sig_transdc_resp-reg_C-effctor"/>
</dbReference>
<dbReference type="GO" id="GO:0005829">
    <property type="term" value="C:cytosol"/>
    <property type="evidence" value="ECO:0007669"/>
    <property type="project" value="TreeGrafter"/>
</dbReference>
<dbReference type="SUPFAM" id="SSF46894">
    <property type="entry name" value="C-terminal effector domain of the bipartite response regulators"/>
    <property type="match status" value="1"/>
</dbReference>
<dbReference type="EMBL" id="CP040428">
    <property type="protein sequence ID" value="QCT20288.1"/>
    <property type="molecule type" value="Genomic_DNA"/>
</dbReference>
<protein>
    <submittedName>
        <fullName evidence="10">Response regulator transcription factor</fullName>
    </submittedName>
</protein>
<dbReference type="GO" id="GO:0000976">
    <property type="term" value="F:transcription cis-regulatory region binding"/>
    <property type="evidence" value="ECO:0007669"/>
    <property type="project" value="TreeGrafter"/>
</dbReference>
<dbReference type="Gene3D" id="6.10.250.690">
    <property type="match status" value="1"/>
</dbReference>
<evidence type="ECO:0000256" key="2">
    <source>
        <dbReference type="ARBA" id="ARBA00023012"/>
    </source>
</evidence>
<dbReference type="PANTHER" id="PTHR48111:SF1">
    <property type="entry name" value="TWO-COMPONENT RESPONSE REGULATOR ORR33"/>
    <property type="match status" value="1"/>
</dbReference>
<dbReference type="AlphaFoldDB" id="A0A4P8YKG5"/>
<name>A0A4P8YKG5_9ENTR</name>
<dbReference type="SMART" id="SM00862">
    <property type="entry name" value="Trans_reg_C"/>
    <property type="match status" value="1"/>
</dbReference>
<evidence type="ECO:0000313" key="11">
    <source>
        <dbReference type="Proteomes" id="UP000302163"/>
    </source>
</evidence>
<dbReference type="RefSeq" id="WP_138096163.1">
    <property type="nucleotide sequence ID" value="NZ_CP040428.1"/>
</dbReference>
<dbReference type="InterPro" id="IPR039420">
    <property type="entry name" value="WalR-like"/>
</dbReference>
<dbReference type="InterPro" id="IPR001789">
    <property type="entry name" value="Sig_transdc_resp-reg_receiver"/>
</dbReference>
<dbReference type="GO" id="GO:0006355">
    <property type="term" value="P:regulation of DNA-templated transcription"/>
    <property type="evidence" value="ECO:0007669"/>
    <property type="project" value="InterPro"/>
</dbReference>
<dbReference type="InterPro" id="IPR001867">
    <property type="entry name" value="OmpR/PhoB-type_DNA-bd"/>
</dbReference>
<dbReference type="GO" id="GO:0032993">
    <property type="term" value="C:protein-DNA complex"/>
    <property type="evidence" value="ECO:0007669"/>
    <property type="project" value="TreeGrafter"/>
</dbReference>
<dbReference type="Pfam" id="PF00486">
    <property type="entry name" value="Trans_reg_C"/>
    <property type="match status" value="1"/>
</dbReference>
<reference evidence="10 11" key="1">
    <citation type="submission" date="2019-05" db="EMBL/GenBank/DDBJ databases">
        <title>Complete genome sequence of Izhakiella calystegiae KSNA2, an endophyte isolated from beach morning glory (Calystegia soldanella).</title>
        <authorList>
            <person name="Jiang L."/>
            <person name="Jeong J.C."/>
            <person name="Kim C.Y."/>
            <person name="Kim D.H."/>
            <person name="Kim S.W."/>
            <person name="Lee j."/>
        </authorList>
    </citation>
    <scope>NUCLEOTIDE SEQUENCE [LARGE SCALE GENOMIC DNA]</scope>
    <source>
        <strain evidence="10 11">KSNA2</strain>
    </source>
</reference>
<dbReference type="InterPro" id="IPR036388">
    <property type="entry name" value="WH-like_DNA-bd_sf"/>
</dbReference>